<gene>
    <name evidence="1" type="ORF">NSP04_06020</name>
</gene>
<accession>A0ABT1XFY8</accession>
<proteinExistence type="predicted"/>
<reference evidence="1" key="1">
    <citation type="submission" date="2022-07" db="EMBL/GenBank/DDBJ databases">
        <authorList>
            <person name="Xamxidin M."/>
        </authorList>
    </citation>
    <scope>NUCLEOTIDE SEQUENCE</scope>
    <source>
        <strain evidence="1">YS8-69</strain>
    </source>
</reference>
<sequence length="605" mass="68859">MVQAEELREQLESNPHNIALIPEIEEIKLIIQSLLAELPAMPRGKIVATNGADLYEGLTSNLHYFLSHEIDLKAMRALPEIARSSVCLNSAVIDIDALMKHIEAEQKFEELKTPSRELIENALRTYALNPNIQTLKLENIITNSYNRVHQIQRALKNYAYFDSVAEQCDKFFVSQRHLIPRILEKVEECYQQTMEIQPKSFVKMIMQDGAFVEIENKDQADNDHHVFVKLLPKIEELSELGISTLAHLIETASESQHPLHTEQRLLRQLNDLCYFTEKFSWAIRELCAKEGLQDLLVQATEDTTATDDSITLNLNASLGGLTIDNTKANIVVDSTIEPTHEERLELRTKRTTGLLEKCGQILAINPIGMLESVQRNPGFYSPATVMQIYRVFTAQSLKVCGAASSAKSRIERELQHSQLSPEIRTLLESHSNRLSELAKNLEQEMHYAATDDFKFSVLKQHRTPRAESWATLVEHEQLDSISLKPKLPSADRDDHLYEFELAPKSDSSGKQFPSVWLHVHLNKNLHKPAQWQSLEQADVKAAHLKPDHARNLGAKWQEAQRALGNYNTVVERSRVNIEFIKLVASKVEATAEQSKNHKKSKSRRK</sequence>
<comment type="caution">
    <text evidence="1">The sequence shown here is derived from an EMBL/GenBank/DDBJ whole genome shotgun (WGS) entry which is preliminary data.</text>
</comment>
<evidence type="ECO:0000313" key="1">
    <source>
        <dbReference type="EMBL" id="MCR2746198.1"/>
    </source>
</evidence>
<protein>
    <submittedName>
        <fullName evidence="1">Uncharacterized protein</fullName>
    </submittedName>
</protein>
<evidence type="ECO:0000313" key="2">
    <source>
        <dbReference type="Proteomes" id="UP001165267"/>
    </source>
</evidence>
<dbReference type="Proteomes" id="UP001165267">
    <property type="component" value="Unassembled WGS sequence"/>
</dbReference>
<organism evidence="1 2">
    <name type="scientific">Limnobacter parvus</name>
    <dbReference type="NCBI Taxonomy" id="2939690"/>
    <lineage>
        <taxon>Bacteria</taxon>
        <taxon>Pseudomonadati</taxon>
        <taxon>Pseudomonadota</taxon>
        <taxon>Betaproteobacteria</taxon>
        <taxon>Burkholderiales</taxon>
        <taxon>Burkholderiaceae</taxon>
        <taxon>Limnobacter</taxon>
    </lineage>
</organism>
<dbReference type="RefSeq" id="WP_257511441.1">
    <property type="nucleotide sequence ID" value="NZ_JANKHG010000016.1"/>
</dbReference>
<keyword evidence="2" id="KW-1185">Reference proteome</keyword>
<dbReference type="EMBL" id="JANKHG010000016">
    <property type="protein sequence ID" value="MCR2746198.1"/>
    <property type="molecule type" value="Genomic_DNA"/>
</dbReference>
<name>A0ABT1XFY8_9BURK</name>